<dbReference type="InterPro" id="IPR012677">
    <property type="entry name" value="Nucleotide-bd_a/b_plait_sf"/>
</dbReference>
<dbReference type="PROSITE" id="PS50102">
    <property type="entry name" value="RRM"/>
    <property type="match status" value="1"/>
</dbReference>
<dbReference type="InterPro" id="IPR050502">
    <property type="entry name" value="Euk_RNA-bind_prot"/>
</dbReference>
<dbReference type="SMART" id="SM00360">
    <property type="entry name" value="RRM"/>
    <property type="match status" value="1"/>
</dbReference>
<gene>
    <name evidence="3" type="ORF">ETSY2_47730</name>
</gene>
<evidence type="ECO:0000259" key="2">
    <source>
        <dbReference type="PROSITE" id="PS50102"/>
    </source>
</evidence>
<dbReference type="PANTHER" id="PTHR48025:SF7">
    <property type="entry name" value="RNA-BINDING (RRM_RBD_RNP MOTIFS) FAMILY PROTEIN"/>
    <property type="match status" value="1"/>
</dbReference>
<dbReference type="SUPFAM" id="SSF54928">
    <property type="entry name" value="RNA-binding domain, RBD"/>
    <property type="match status" value="1"/>
</dbReference>
<evidence type="ECO:0000313" key="4">
    <source>
        <dbReference type="Proteomes" id="UP000019140"/>
    </source>
</evidence>
<comment type="caution">
    <text evidence="3">The sequence shown here is derived from an EMBL/GenBank/DDBJ whole genome shotgun (WGS) entry which is preliminary data.</text>
</comment>
<proteinExistence type="predicted"/>
<dbReference type="InterPro" id="IPR000504">
    <property type="entry name" value="RRM_dom"/>
</dbReference>
<reference evidence="3 4" key="1">
    <citation type="journal article" date="2014" name="Nature">
        <title>An environmental bacterial taxon with a large and distinct metabolic repertoire.</title>
        <authorList>
            <person name="Wilson M.C."/>
            <person name="Mori T."/>
            <person name="Ruckert C."/>
            <person name="Uria A.R."/>
            <person name="Helf M.J."/>
            <person name="Takada K."/>
            <person name="Gernert C."/>
            <person name="Steffens U.A."/>
            <person name="Heycke N."/>
            <person name="Schmitt S."/>
            <person name="Rinke C."/>
            <person name="Helfrich E.J."/>
            <person name="Brachmann A.O."/>
            <person name="Gurgui C."/>
            <person name="Wakimoto T."/>
            <person name="Kracht M."/>
            <person name="Crusemann M."/>
            <person name="Hentschel U."/>
            <person name="Abe I."/>
            <person name="Matsunaga S."/>
            <person name="Kalinowski J."/>
            <person name="Takeyama H."/>
            <person name="Piel J."/>
        </authorList>
    </citation>
    <scope>NUCLEOTIDE SEQUENCE [LARGE SCALE GENOMIC DNA]</scope>
    <source>
        <strain evidence="4">TSY2</strain>
    </source>
</reference>
<sequence>MSTDIYVDNLPLDATALEIRDLFCPYGRVESVHLIKDQETGRLRGFGFVGMISGANEAIAALNDSDLGGNRLKVRYPVKWQQERAPRARHW</sequence>
<feature type="domain" description="RRM" evidence="2">
    <location>
        <begin position="3"/>
        <end position="79"/>
    </location>
</feature>
<dbReference type="GO" id="GO:0003729">
    <property type="term" value="F:mRNA binding"/>
    <property type="evidence" value="ECO:0007669"/>
    <property type="project" value="TreeGrafter"/>
</dbReference>
<evidence type="ECO:0000313" key="3">
    <source>
        <dbReference type="EMBL" id="ETW95709.1"/>
    </source>
</evidence>
<name>W4LCP7_9BACT</name>
<dbReference type="GO" id="GO:1901259">
    <property type="term" value="P:chloroplast rRNA processing"/>
    <property type="evidence" value="ECO:0007669"/>
    <property type="project" value="TreeGrafter"/>
</dbReference>
<evidence type="ECO:0000256" key="1">
    <source>
        <dbReference type="ARBA" id="ARBA00022884"/>
    </source>
</evidence>
<dbReference type="Pfam" id="PF00076">
    <property type="entry name" value="RRM_1"/>
    <property type="match status" value="1"/>
</dbReference>
<dbReference type="HOGENOM" id="CLU_012062_28_8_7"/>
<dbReference type="Gene3D" id="3.30.70.330">
    <property type="match status" value="1"/>
</dbReference>
<organism evidence="3 4">
    <name type="scientific">Candidatus Entotheonella gemina</name>
    <dbReference type="NCBI Taxonomy" id="1429439"/>
    <lineage>
        <taxon>Bacteria</taxon>
        <taxon>Pseudomonadati</taxon>
        <taxon>Nitrospinota/Tectimicrobiota group</taxon>
        <taxon>Candidatus Tectimicrobiota</taxon>
        <taxon>Candidatus Entotheonellia</taxon>
        <taxon>Candidatus Entotheonellales</taxon>
        <taxon>Candidatus Entotheonellaceae</taxon>
        <taxon>Candidatus Entotheonella</taxon>
    </lineage>
</organism>
<keyword evidence="4" id="KW-1185">Reference proteome</keyword>
<accession>W4LCP7</accession>
<dbReference type="EMBL" id="AZHX01002280">
    <property type="protein sequence ID" value="ETW95709.1"/>
    <property type="molecule type" value="Genomic_DNA"/>
</dbReference>
<protein>
    <recommendedName>
        <fullName evidence="2">RRM domain-containing protein</fullName>
    </recommendedName>
</protein>
<dbReference type="PANTHER" id="PTHR48025">
    <property type="entry name" value="OS02G0815200 PROTEIN"/>
    <property type="match status" value="1"/>
</dbReference>
<dbReference type="Proteomes" id="UP000019140">
    <property type="component" value="Unassembled WGS sequence"/>
</dbReference>
<dbReference type="InterPro" id="IPR035979">
    <property type="entry name" value="RBD_domain_sf"/>
</dbReference>
<dbReference type="AlphaFoldDB" id="W4LCP7"/>
<keyword evidence="1" id="KW-0694">RNA-binding</keyword>